<proteinExistence type="inferred from homology"/>
<dbReference type="NCBIfam" id="TIGR00857">
    <property type="entry name" value="pyrC_multi"/>
    <property type="match status" value="1"/>
</dbReference>
<comment type="similarity">
    <text evidence="2 6">Belongs to the metallo-dependent hydrolases superfamily. DHOase family. Class I DHOase subfamily.</text>
</comment>
<reference evidence="8" key="1">
    <citation type="journal article" date="2021" name="Microb. Physiol.">
        <title>Proteogenomic Insights into the Physiology of Marine, Sulfate-Reducing, Filamentous Desulfonema limicola and Desulfonema magnum.</title>
        <authorList>
            <person name="Schnaars V."/>
            <person name="Wohlbrand L."/>
            <person name="Scheve S."/>
            <person name="Hinrichs C."/>
            <person name="Reinhardt R."/>
            <person name="Rabus R."/>
        </authorList>
    </citation>
    <scope>NUCLEOTIDE SEQUENCE</scope>
    <source>
        <strain evidence="8">4be13</strain>
    </source>
</reference>
<sequence length="428" mass="46024">MQVLIRGGRVIDPGNLDGIMDILIENGKIIEIGSKLEAGDSVIHAAGKIVTPGLIDMHVHLREPGHEYKETIETGCQAAIHGGLTAVCAMPNTDPVNDNGQITEYIIKKAREANAARVWPVAAISRGTEGKVLCEYGELKEAGAVALSDDGHPVVNSQLMRRAMEYAKGFDLPIISHCEELDLVANGAMNEGALATQMGLPGIPNAAESIMVMRDIALCELTRARLHIAHVSTAESVQAIREAKKRGVPVTAETAPHYFTLTEDAVAEYDTNAKMNPPLRSHSDREAVLEGLADGTLDAIVTDHAPHSSLEKDVEFDRAANGIIGLETSLSLSLTLVEKGVLTITQLIEKMATNPARILGLENGLKVGRPADITIIDLARLWVVNADDFRSRSRNTPFNGWNMKGKAVLTMTDGNIVFDDLVCQVGEV</sequence>
<feature type="binding site" evidence="6">
    <location>
        <position position="276"/>
    </location>
    <ligand>
        <name>substrate</name>
    </ligand>
</feature>
<evidence type="ECO:0000256" key="5">
    <source>
        <dbReference type="ARBA" id="ARBA00022975"/>
    </source>
</evidence>
<accession>A0A975GQ37</accession>
<dbReference type="EC" id="3.5.2.3" evidence="6"/>
<dbReference type="PANTHER" id="PTHR43668">
    <property type="entry name" value="ALLANTOINASE"/>
    <property type="match status" value="1"/>
</dbReference>
<dbReference type="GO" id="GO:0004038">
    <property type="term" value="F:allantoinase activity"/>
    <property type="evidence" value="ECO:0007669"/>
    <property type="project" value="TreeGrafter"/>
</dbReference>
<comment type="pathway">
    <text evidence="6">Pyrimidine metabolism; UMP biosynthesis via de novo pathway; (S)-dihydroorotate from bicarbonate: step 3/3.</text>
</comment>
<dbReference type="SUPFAM" id="SSF51556">
    <property type="entry name" value="Metallo-dependent hydrolases"/>
    <property type="match status" value="1"/>
</dbReference>
<dbReference type="EMBL" id="CP061800">
    <property type="protein sequence ID" value="QTA88543.1"/>
    <property type="molecule type" value="Genomic_DNA"/>
</dbReference>
<comment type="catalytic activity">
    <reaction evidence="6">
        <text>(S)-dihydroorotate + H2O = N-carbamoyl-L-aspartate + H(+)</text>
        <dbReference type="Rhea" id="RHEA:24296"/>
        <dbReference type="ChEBI" id="CHEBI:15377"/>
        <dbReference type="ChEBI" id="CHEBI:15378"/>
        <dbReference type="ChEBI" id="CHEBI:30864"/>
        <dbReference type="ChEBI" id="CHEBI:32814"/>
        <dbReference type="EC" id="3.5.2.3"/>
    </reaction>
</comment>
<keyword evidence="3 6" id="KW-0479">Metal-binding</keyword>
<dbReference type="PROSITE" id="PS00482">
    <property type="entry name" value="DIHYDROOROTASE_1"/>
    <property type="match status" value="1"/>
</dbReference>
<comment type="cofactor">
    <cofactor evidence="6">
        <name>Zn(2+)</name>
        <dbReference type="ChEBI" id="CHEBI:29105"/>
    </cofactor>
    <text evidence="6">Binds 2 Zn(2+) ions per subunit.</text>
</comment>
<dbReference type="GO" id="GO:0044205">
    <property type="term" value="P:'de novo' UMP biosynthetic process"/>
    <property type="evidence" value="ECO:0007669"/>
    <property type="project" value="UniProtKB-UniRule"/>
</dbReference>
<feature type="domain" description="Dihydroorotase catalytic" evidence="7">
    <location>
        <begin position="47"/>
        <end position="236"/>
    </location>
</feature>
<dbReference type="InterPro" id="IPR011059">
    <property type="entry name" value="Metal-dep_hydrolase_composite"/>
</dbReference>
<dbReference type="Gene3D" id="3.20.20.140">
    <property type="entry name" value="Metal-dependent hydrolases"/>
    <property type="match status" value="1"/>
</dbReference>
<dbReference type="PANTHER" id="PTHR43668:SF2">
    <property type="entry name" value="ALLANTOINASE"/>
    <property type="match status" value="1"/>
</dbReference>
<dbReference type="GO" id="GO:0005737">
    <property type="term" value="C:cytoplasm"/>
    <property type="evidence" value="ECO:0007669"/>
    <property type="project" value="TreeGrafter"/>
</dbReference>
<evidence type="ECO:0000256" key="4">
    <source>
        <dbReference type="ARBA" id="ARBA00022801"/>
    </source>
</evidence>
<dbReference type="Gene3D" id="2.30.40.10">
    <property type="entry name" value="Urease, subunit C, domain 1"/>
    <property type="match status" value="1"/>
</dbReference>
<feature type="active site" evidence="6">
    <location>
        <position position="303"/>
    </location>
</feature>
<dbReference type="InterPro" id="IPR050138">
    <property type="entry name" value="DHOase/Allantoinase_Hydrolase"/>
</dbReference>
<feature type="binding site" evidence="6">
    <location>
        <position position="177"/>
    </location>
    <ligand>
        <name>Zn(2+)</name>
        <dbReference type="ChEBI" id="CHEBI:29105"/>
        <label>2</label>
    </ligand>
</feature>
<dbReference type="CDD" id="cd01317">
    <property type="entry name" value="DHOase_IIa"/>
    <property type="match status" value="1"/>
</dbReference>
<feature type="binding site" evidence="6">
    <location>
        <position position="150"/>
    </location>
    <ligand>
        <name>Zn(2+)</name>
        <dbReference type="ChEBI" id="CHEBI:29105"/>
        <label>1</label>
    </ligand>
</feature>
<dbReference type="AlphaFoldDB" id="A0A975GQ37"/>
<evidence type="ECO:0000256" key="6">
    <source>
        <dbReference type="HAMAP-Rule" id="MF_00220"/>
    </source>
</evidence>
<evidence type="ECO:0000256" key="1">
    <source>
        <dbReference type="ARBA" id="ARBA00002368"/>
    </source>
</evidence>
<dbReference type="Proteomes" id="UP000663722">
    <property type="component" value="Chromosome"/>
</dbReference>
<dbReference type="SUPFAM" id="SSF51338">
    <property type="entry name" value="Composite domain of metallo-dependent hydrolases"/>
    <property type="match status" value="1"/>
</dbReference>
<evidence type="ECO:0000256" key="3">
    <source>
        <dbReference type="ARBA" id="ARBA00022723"/>
    </source>
</evidence>
<dbReference type="PROSITE" id="PS00483">
    <property type="entry name" value="DIHYDROOROTASE_2"/>
    <property type="match status" value="1"/>
</dbReference>
<evidence type="ECO:0000313" key="9">
    <source>
        <dbReference type="Proteomes" id="UP000663722"/>
    </source>
</evidence>
<dbReference type="InterPro" id="IPR002195">
    <property type="entry name" value="Dihydroorotase_CS"/>
</dbReference>
<evidence type="ECO:0000259" key="7">
    <source>
        <dbReference type="Pfam" id="PF12890"/>
    </source>
</evidence>
<dbReference type="InterPro" id="IPR004722">
    <property type="entry name" value="DHOase"/>
</dbReference>
<feature type="binding site" evidence="6">
    <location>
        <position position="92"/>
    </location>
    <ligand>
        <name>substrate</name>
    </ligand>
</feature>
<dbReference type="GO" id="GO:0004151">
    <property type="term" value="F:dihydroorotase activity"/>
    <property type="evidence" value="ECO:0007669"/>
    <property type="project" value="UniProtKB-UniRule"/>
</dbReference>
<dbReference type="RefSeq" id="WP_207683263.1">
    <property type="nucleotide sequence ID" value="NZ_CP061800.1"/>
</dbReference>
<organism evidence="8 9">
    <name type="scientific">Desulfonema magnum</name>
    <dbReference type="NCBI Taxonomy" id="45655"/>
    <lineage>
        <taxon>Bacteria</taxon>
        <taxon>Pseudomonadati</taxon>
        <taxon>Thermodesulfobacteriota</taxon>
        <taxon>Desulfobacteria</taxon>
        <taxon>Desulfobacterales</taxon>
        <taxon>Desulfococcaceae</taxon>
        <taxon>Desulfonema</taxon>
    </lineage>
</organism>
<dbReference type="HAMAP" id="MF_00220_B">
    <property type="entry name" value="PyrC_classI_B"/>
    <property type="match status" value="1"/>
</dbReference>
<dbReference type="InterPro" id="IPR032466">
    <property type="entry name" value="Metal_Hydrolase"/>
</dbReference>
<feature type="binding site" evidence="6">
    <location>
        <position position="303"/>
    </location>
    <ligand>
        <name>Zn(2+)</name>
        <dbReference type="ChEBI" id="CHEBI:29105"/>
        <label>1</label>
    </ligand>
</feature>
<dbReference type="Pfam" id="PF12890">
    <property type="entry name" value="DHOase"/>
    <property type="match status" value="1"/>
</dbReference>
<dbReference type="GO" id="GO:0006145">
    <property type="term" value="P:purine nucleobase catabolic process"/>
    <property type="evidence" value="ECO:0007669"/>
    <property type="project" value="TreeGrafter"/>
</dbReference>
<evidence type="ECO:0000313" key="8">
    <source>
        <dbReference type="EMBL" id="QTA88543.1"/>
    </source>
</evidence>
<keyword evidence="6" id="KW-0862">Zinc</keyword>
<keyword evidence="5 6" id="KW-0665">Pyrimidine biosynthesis</keyword>
<feature type="binding site" evidence="6">
    <location>
        <position position="150"/>
    </location>
    <ligand>
        <name>Zn(2+)</name>
        <dbReference type="ChEBI" id="CHEBI:29105"/>
        <label>2</label>
    </ligand>
</feature>
<protein>
    <recommendedName>
        <fullName evidence="6">Dihydroorotase</fullName>
        <shortName evidence="6">DHOase</shortName>
        <ecNumber evidence="6">3.5.2.3</ecNumber>
    </recommendedName>
</protein>
<keyword evidence="4 6" id="KW-0378">Hydrolase</keyword>
<comment type="function">
    <text evidence="1 6">Catalyzes the reversible cyclization of carbamoyl aspartate to dihydroorotate.</text>
</comment>
<feature type="binding site" evidence="6">
    <location>
        <position position="58"/>
    </location>
    <ligand>
        <name>Zn(2+)</name>
        <dbReference type="ChEBI" id="CHEBI:29105"/>
        <label>1</label>
    </ligand>
</feature>
<dbReference type="KEGG" id="dmm:dnm_045890"/>
<comment type="caution">
    <text evidence="6">Lacks conserved residue(s) required for the propagation of feature annotation.</text>
</comment>
<evidence type="ECO:0000256" key="2">
    <source>
        <dbReference type="ARBA" id="ARBA00010286"/>
    </source>
</evidence>
<feature type="binding site" evidence="6">
    <location>
        <position position="230"/>
    </location>
    <ligand>
        <name>Zn(2+)</name>
        <dbReference type="ChEBI" id="CHEBI:29105"/>
        <label>2</label>
    </ligand>
</feature>
<keyword evidence="9" id="KW-1185">Reference proteome</keyword>
<feature type="binding site" evidence="6">
    <location>
        <position position="60"/>
    </location>
    <ligand>
        <name>Zn(2+)</name>
        <dbReference type="ChEBI" id="CHEBI:29105"/>
        <label>1</label>
    </ligand>
</feature>
<feature type="binding site" evidence="6">
    <location>
        <position position="307"/>
    </location>
    <ligand>
        <name>substrate</name>
    </ligand>
</feature>
<dbReference type="GO" id="GO:0008270">
    <property type="term" value="F:zinc ion binding"/>
    <property type="evidence" value="ECO:0007669"/>
    <property type="project" value="UniProtKB-UniRule"/>
</dbReference>
<dbReference type="InterPro" id="IPR024403">
    <property type="entry name" value="DHOase_cat"/>
</dbReference>
<feature type="binding site" evidence="6">
    <location>
        <begin position="60"/>
        <end position="62"/>
    </location>
    <ligand>
        <name>substrate</name>
    </ligand>
</feature>
<gene>
    <name evidence="6 8" type="primary">pyrC</name>
    <name evidence="8" type="ORF">dnm_045890</name>
</gene>
<name>A0A975GQ37_9BACT</name>